<sequence>MYTKCNRKNIYSLVVYQDMQETTSVPGALTTLFSTRAAILRESLPPSIAIPNSFITEHRAVHASYIATPSPANTKLLKASATVIRAPADAFTRPFIGCSPIDVAIPY</sequence>
<gene>
    <name evidence="1" type="ORF">V1478_001882</name>
</gene>
<dbReference type="AlphaFoldDB" id="A0ABD2BYD5"/>
<protein>
    <submittedName>
        <fullName evidence="1">Uncharacterized protein</fullName>
    </submittedName>
</protein>
<dbReference type="Proteomes" id="UP001607302">
    <property type="component" value="Unassembled WGS sequence"/>
</dbReference>
<keyword evidence="2" id="KW-1185">Reference proteome</keyword>
<evidence type="ECO:0000313" key="1">
    <source>
        <dbReference type="EMBL" id="KAL2737796.1"/>
    </source>
</evidence>
<evidence type="ECO:0000313" key="2">
    <source>
        <dbReference type="Proteomes" id="UP001607302"/>
    </source>
</evidence>
<organism evidence="1 2">
    <name type="scientific">Vespula squamosa</name>
    <name type="common">Southern yellow jacket</name>
    <name type="synonym">Wasp</name>
    <dbReference type="NCBI Taxonomy" id="30214"/>
    <lineage>
        <taxon>Eukaryota</taxon>
        <taxon>Metazoa</taxon>
        <taxon>Ecdysozoa</taxon>
        <taxon>Arthropoda</taxon>
        <taxon>Hexapoda</taxon>
        <taxon>Insecta</taxon>
        <taxon>Pterygota</taxon>
        <taxon>Neoptera</taxon>
        <taxon>Endopterygota</taxon>
        <taxon>Hymenoptera</taxon>
        <taxon>Apocrita</taxon>
        <taxon>Aculeata</taxon>
        <taxon>Vespoidea</taxon>
        <taxon>Vespidae</taxon>
        <taxon>Vespinae</taxon>
        <taxon>Vespula</taxon>
    </lineage>
</organism>
<comment type="caution">
    <text evidence="1">The sequence shown here is derived from an EMBL/GenBank/DDBJ whole genome shotgun (WGS) entry which is preliminary data.</text>
</comment>
<accession>A0ABD2BYD5</accession>
<dbReference type="EMBL" id="JAUDFV010000027">
    <property type="protein sequence ID" value="KAL2737796.1"/>
    <property type="molecule type" value="Genomic_DNA"/>
</dbReference>
<reference evidence="1 2" key="1">
    <citation type="journal article" date="2024" name="Ann. Entomol. Soc. Am.">
        <title>Genomic analyses of the southern and eastern yellowjacket wasps (Hymenoptera: Vespidae) reveal evolutionary signatures of social life.</title>
        <authorList>
            <person name="Catto M.A."/>
            <person name="Caine P.B."/>
            <person name="Orr S.E."/>
            <person name="Hunt B.G."/>
            <person name="Goodisman M.A.D."/>
        </authorList>
    </citation>
    <scope>NUCLEOTIDE SEQUENCE [LARGE SCALE GENOMIC DNA]</scope>
    <source>
        <strain evidence="1">233</strain>
        <tissue evidence="1">Head and thorax</tissue>
    </source>
</reference>
<name>A0ABD2BYD5_VESSQ</name>
<proteinExistence type="predicted"/>